<accession>A0A2M6XUR8</accession>
<dbReference type="Proteomes" id="UP000229784">
    <property type="component" value="Unassembled WGS sequence"/>
</dbReference>
<protein>
    <recommendedName>
        <fullName evidence="3">DUF1858 domain-containing protein</fullName>
    </recommendedName>
</protein>
<dbReference type="AlphaFoldDB" id="A0A2M6XUR8"/>
<gene>
    <name evidence="1" type="ORF">COT20_01120</name>
</gene>
<dbReference type="Gene3D" id="1.10.3910.10">
    <property type="entry name" value="SP0561-like"/>
    <property type="match status" value="1"/>
</dbReference>
<proteinExistence type="predicted"/>
<sequence length="67" mass="7413">MAQKIDSKSLLSSIIEKKGAEEALSKYKVPCLTCPMAQYEMKSLTIGDICKMYGLDCPKIIADLNKL</sequence>
<reference evidence="2" key="1">
    <citation type="submission" date="2017-09" db="EMBL/GenBank/DDBJ databases">
        <title>Depth-based differentiation of microbial function through sediment-hosted aquifers and enrichment of novel symbionts in the deep terrestrial subsurface.</title>
        <authorList>
            <person name="Probst A.J."/>
            <person name="Ladd B."/>
            <person name="Jarett J.K."/>
            <person name="Geller-Mcgrath D.E."/>
            <person name="Sieber C.M.K."/>
            <person name="Emerson J.B."/>
            <person name="Anantharaman K."/>
            <person name="Thomas B.C."/>
            <person name="Malmstrom R."/>
            <person name="Stieglmeier M."/>
            <person name="Klingl A."/>
            <person name="Woyke T."/>
            <person name="Ryan C.M."/>
            <person name="Banfield J.F."/>
        </authorList>
    </citation>
    <scope>NUCLEOTIDE SEQUENCE [LARGE SCALE GENOMIC DNA]</scope>
</reference>
<evidence type="ECO:0000313" key="2">
    <source>
        <dbReference type="Proteomes" id="UP000229784"/>
    </source>
</evidence>
<dbReference type="EMBL" id="PEXQ01000027">
    <property type="protein sequence ID" value="PIU15889.1"/>
    <property type="molecule type" value="Genomic_DNA"/>
</dbReference>
<evidence type="ECO:0008006" key="3">
    <source>
        <dbReference type="Google" id="ProtNLM"/>
    </source>
</evidence>
<name>A0A2M6XUR8_9BACT</name>
<dbReference type="SUPFAM" id="SSF140683">
    <property type="entry name" value="SP0561-like"/>
    <property type="match status" value="1"/>
</dbReference>
<comment type="caution">
    <text evidence="1">The sequence shown here is derived from an EMBL/GenBank/DDBJ whole genome shotgun (WGS) entry which is preliminary data.</text>
</comment>
<dbReference type="InterPro" id="IPR038062">
    <property type="entry name" value="ScdA-like_N_sf"/>
</dbReference>
<evidence type="ECO:0000313" key="1">
    <source>
        <dbReference type="EMBL" id="PIU15889.1"/>
    </source>
</evidence>
<organism evidence="1 2">
    <name type="scientific">bacterium (Candidatus Gribaldobacteria) CG08_land_8_20_14_0_20_39_15</name>
    <dbReference type="NCBI Taxonomy" id="2014273"/>
    <lineage>
        <taxon>Bacteria</taxon>
        <taxon>Candidatus Gribaldobacteria</taxon>
    </lineage>
</organism>